<dbReference type="Proteomes" id="UP000807371">
    <property type="component" value="Unassembled WGS sequence"/>
</dbReference>
<evidence type="ECO:0000259" key="4">
    <source>
        <dbReference type="Pfam" id="PF13088"/>
    </source>
</evidence>
<sequence length="369" mass="39467">MASGLTARTYEMSVPFRAGTEGYASYRIPAVVVTGGGVLLAFAEGRVESSADSGHIDLVLRRSTDGGRTWSALQVVADNGTGTAGNPAPVVLADGRVMLVHVRNAAAATEDRIRRGEVTAADGRRVWLQYSADDGATWSAPREITPQVKKEHWRWYATTPGHALRLRHGPYAGRVVVPANHSLPPAGQDNGTEGRYNGGHDLLSDDDGDTWRIGYTDDNTNGYINVNETTAAELPDGRIYFNTRTDSDAPGTRADAISRDGGATLDKPFRPQAGLVAPVVEGSVLHLGEPDVLLFSGPADPSFRALMTIRASHDGGVTWRPAHTVSGLPAAYSDLVRIDDATVGLLYETGDFSAYSTITFRRVPVEELV</sequence>
<comment type="similarity">
    <text evidence="2">Belongs to the glycosyl hydrolase 33 family.</text>
</comment>
<protein>
    <recommendedName>
        <fullName evidence="3">exo-alpha-sialidase</fullName>
        <ecNumber evidence="3">3.2.1.18</ecNumber>
    </recommendedName>
</protein>
<keyword evidence="6" id="KW-1185">Reference proteome</keyword>
<dbReference type="PANTHER" id="PTHR10628">
    <property type="entry name" value="SIALIDASE"/>
    <property type="match status" value="1"/>
</dbReference>
<accession>A0ABS0NHB0</accession>
<dbReference type="CDD" id="cd15482">
    <property type="entry name" value="Sialidase_non-viral"/>
    <property type="match status" value="1"/>
</dbReference>
<evidence type="ECO:0000313" key="5">
    <source>
        <dbReference type="EMBL" id="MBH5334548.1"/>
    </source>
</evidence>
<reference evidence="5 6" key="1">
    <citation type="submission" date="2020-09" db="EMBL/GenBank/DDBJ databases">
        <title>Biosynthesis of the nuclear factor of activated T cells inhibitor NFAT-133 and its congeners in Streptomyces pactum.</title>
        <authorList>
            <person name="Zhou W."/>
            <person name="Posri P."/>
            <person name="Abugrain M.E."/>
            <person name="Weisberg A.J."/>
            <person name="Chang J.H."/>
            <person name="Mahmud T."/>
        </authorList>
    </citation>
    <scope>NUCLEOTIDE SEQUENCE [LARGE SCALE GENOMIC DNA]</scope>
    <source>
        <strain evidence="5 6">ATCC 27456</strain>
    </source>
</reference>
<organism evidence="5 6">
    <name type="scientific">Streptomyces pactum</name>
    <dbReference type="NCBI Taxonomy" id="68249"/>
    <lineage>
        <taxon>Bacteria</taxon>
        <taxon>Bacillati</taxon>
        <taxon>Actinomycetota</taxon>
        <taxon>Actinomycetes</taxon>
        <taxon>Kitasatosporales</taxon>
        <taxon>Streptomycetaceae</taxon>
        <taxon>Streptomyces</taxon>
    </lineage>
</organism>
<gene>
    <name evidence="5" type="ORF">IHE55_06925</name>
</gene>
<name>A0ABS0NHB0_9ACTN</name>
<evidence type="ECO:0000256" key="2">
    <source>
        <dbReference type="ARBA" id="ARBA00009348"/>
    </source>
</evidence>
<evidence type="ECO:0000256" key="1">
    <source>
        <dbReference type="ARBA" id="ARBA00000427"/>
    </source>
</evidence>
<feature type="domain" description="Sialidase" evidence="4">
    <location>
        <begin position="39"/>
        <end position="343"/>
    </location>
</feature>
<dbReference type="EMBL" id="JACYXC010000001">
    <property type="protein sequence ID" value="MBH5334548.1"/>
    <property type="molecule type" value="Genomic_DNA"/>
</dbReference>
<dbReference type="InterPro" id="IPR011040">
    <property type="entry name" value="Sialidase"/>
</dbReference>
<proteinExistence type="inferred from homology"/>
<dbReference type="PANTHER" id="PTHR10628:SF30">
    <property type="entry name" value="EXO-ALPHA-SIALIDASE"/>
    <property type="match status" value="1"/>
</dbReference>
<comment type="caution">
    <text evidence="5">The sequence shown here is derived from an EMBL/GenBank/DDBJ whole genome shotgun (WGS) entry which is preliminary data.</text>
</comment>
<dbReference type="InterPro" id="IPR036278">
    <property type="entry name" value="Sialidase_sf"/>
</dbReference>
<dbReference type="EC" id="3.2.1.18" evidence="3"/>
<evidence type="ECO:0000256" key="3">
    <source>
        <dbReference type="ARBA" id="ARBA00012733"/>
    </source>
</evidence>
<evidence type="ECO:0000313" key="6">
    <source>
        <dbReference type="Proteomes" id="UP000807371"/>
    </source>
</evidence>
<dbReference type="RefSeq" id="WP_197988233.1">
    <property type="nucleotide sequence ID" value="NZ_JACYXC010000001.1"/>
</dbReference>
<comment type="catalytic activity">
    <reaction evidence="1">
        <text>Hydrolysis of alpha-(2-&gt;3)-, alpha-(2-&gt;6)-, alpha-(2-&gt;8)- glycosidic linkages of terminal sialic acid residues in oligosaccharides, glycoproteins, glycolipids, colominic acid and synthetic substrates.</text>
        <dbReference type="EC" id="3.2.1.18"/>
    </reaction>
</comment>
<dbReference type="Gene3D" id="2.120.10.10">
    <property type="match status" value="1"/>
</dbReference>
<dbReference type="Pfam" id="PF13088">
    <property type="entry name" value="BNR_2"/>
    <property type="match status" value="1"/>
</dbReference>
<dbReference type="SUPFAM" id="SSF50939">
    <property type="entry name" value="Sialidases"/>
    <property type="match status" value="1"/>
</dbReference>
<dbReference type="InterPro" id="IPR026856">
    <property type="entry name" value="Sialidase_fam"/>
</dbReference>